<reference evidence="2" key="2">
    <citation type="journal article" date="2023" name="Proc. Natl. Acad. Sci. U.S.A.">
        <title>A global phylogenomic analysis of the shiitake genus Lentinula.</title>
        <authorList>
            <person name="Sierra-Patev S."/>
            <person name="Min B."/>
            <person name="Naranjo-Ortiz M."/>
            <person name="Looney B."/>
            <person name="Konkel Z."/>
            <person name="Slot J.C."/>
            <person name="Sakamoto Y."/>
            <person name="Steenwyk J.L."/>
            <person name="Rokas A."/>
            <person name="Carro J."/>
            <person name="Camarero S."/>
            <person name="Ferreira P."/>
            <person name="Molpeceres G."/>
            <person name="Ruiz-Duenas F.J."/>
            <person name="Serrano A."/>
            <person name="Henrissat B."/>
            <person name="Drula E."/>
            <person name="Hughes K.W."/>
            <person name="Mata J.L."/>
            <person name="Ishikawa N.K."/>
            <person name="Vargas-Isla R."/>
            <person name="Ushijima S."/>
            <person name="Smith C.A."/>
            <person name="Donoghue J."/>
            <person name="Ahrendt S."/>
            <person name="Andreopoulos W."/>
            <person name="He G."/>
            <person name="LaButti K."/>
            <person name="Lipzen A."/>
            <person name="Ng V."/>
            <person name="Riley R."/>
            <person name="Sandor L."/>
            <person name="Barry K."/>
            <person name="Martinez A.T."/>
            <person name="Xiao Y."/>
            <person name="Gibbons J.G."/>
            <person name="Terashima K."/>
            <person name="Grigoriev I.V."/>
            <person name="Hibbett D."/>
        </authorList>
    </citation>
    <scope>NUCLEOTIDE SEQUENCE</scope>
    <source>
        <strain evidence="2">Sp2 HRB7682 ss15</strain>
    </source>
</reference>
<proteinExistence type="predicted"/>
<gene>
    <name evidence="2" type="ORF">C8J55DRAFT_564975</name>
</gene>
<dbReference type="Gene3D" id="3.40.50.1000">
    <property type="entry name" value="HAD superfamily/HAD-like"/>
    <property type="match status" value="1"/>
</dbReference>
<evidence type="ECO:0000313" key="2">
    <source>
        <dbReference type="EMBL" id="KAJ4468470.1"/>
    </source>
</evidence>
<feature type="compositionally biased region" description="Polar residues" evidence="1">
    <location>
        <begin position="57"/>
        <end position="69"/>
    </location>
</feature>
<protein>
    <submittedName>
        <fullName evidence="2">Uncharacterized protein</fullName>
    </submittedName>
</protein>
<dbReference type="Gene3D" id="1.20.1110.10">
    <property type="entry name" value="Calcium-transporting ATPase, transmembrane domain"/>
    <property type="match status" value="1"/>
</dbReference>
<name>A0A9W8ZX88_9AGAR</name>
<organism evidence="2 3">
    <name type="scientific">Lentinula lateritia</name>
    <dbReference type="NCBI Taxonomy" id="40482"/>
    <lineage>
        <taxon>Eukaryota</taxon>
        <taxon>Fungi</taxon>
        <taxon>Dikarya</taxon>
        <taxon>Basidiomycota</taxon>
        <taxon>Agaricomycotina</taxon>
        <taxon>Agaricomycetes</taxon>
        <taxon>Agaricomycetidae</taxon>
        <taxon>Agaricales</taxon>
        <taxon>Marasmiineae</taxon>
        <taxon>Omphalotaceae</taxon>
        <taxon>Lentinula</taxon>
    </lineage>
</organism>
<feature type="region of interest" description="Disordered" evidence="1">
    <location>
        <begin position="46"/>
        <end position="116"/>
    </location>
</feature>
<evidence type="ECO:0000313" key="3">
    <source>
        <dbReference type="Proteomes" id="UP001150238"/>
    </source>
</evidence>
<dbReference type="Proteomes" id="UP001150238">
    <property type="component" value="Unassembled WGS sequence"/>
</dbReference>
<dbReference type="EMBL" id="JANVFS010000038">
    <property type="protein sequence ID" value="KAJ4468470.1"/>
    <property type="molecule type" value="Genomic_DNA"/>
</dbReference>
<feature type="compositionally biased region" description="Pro residues" evidence="1">
    <location>
        <begin position="102"/>
        <end position="114"/>
    </location>
</feature>
<sequence length="164" mass="17924">MSAIVTCITAIKELAGAAILCSNKTGTLTTNKLVTEETLPQQHFEYPQSFLPPSQEPPSSETGHKSPSQPYIPPTLEQHSELRHQTPPRPSFPAKLLGNPAIEPPPNTAPPPSAFPSDAYFQFRTDFLRGSTELGFPQILSVKSRAGPQRTFAGGYDYNDYNVL</sequence>
<evidence type="ECO:0000256" key="1">
    <source>
        <dbReference type="SAM" id="MobiDB-lite"/>
    </source>
</evidence>
<reference evidence="2" key="1">
    <citation type="submission" date="2022-08" db="EMBL/GenBank/DDBJ databases">
        <authorList>
            <consortium name="DOE Joint Genome Institute"/>
            <person name="Min B."/>
            <person name="Riley R."/>
            <person name="Sierra-Patev S."/>
            <person name="Naranjo-Ortiz M."/>
            <person name="Looney B."/>
            <person name="Konkel Z."/>
            <person name="Slot J.C."/>
            <person name="Sakamoto Y."/>
            <person name="Steenwyk J.L."/>
            <person name="Rokas A."/>
            <person name="Carro J."/>
            <person name="Camarero S."/>
            <person name="Ferreira P."/>
            <person name="Molpeceres G."/>
            <person name="Ruiz-Duenas F.J."/>
            <person name="Serrano A."/>
            <person name="Henrissat B."/>
            <person name="Drula E."/>
            <person name="Hughes K.W."/>
            <person name="Mata J.L."/>
            <person name="Ishikawa N.K."/>
            <person name="Vargas-Isla R."/>
            <person name="Ushijima S."/>
            <person name="Smith C.A."/>
            <person name="Ahrendt S."/>
            <person name="Andreopoulos W."/>
            <person name="He G."/>
            <person name="Labutti K."/>
            <person name="Lipzen A."/>
            <person name="Ng V."/>
            <person name="Sandor L."/>
            <person name="Barry K."/>
            <person name="Martinez A.T."/>
            <person name="Xiao Y."/>
            <person name="Gibbons J.G."/>
            <person name="Terashima K."/>
            <person name="Hibbett D.S."/>
            <person name="Grigoriev I.V."/>
        </authorList>
    </citation>
    <scope>NUCLEOTIDE SEQUENCE</scope>
    <source>
        <strain evidence="2">Sp2 HRB7682 ss15</strain>
    </source>
</reference>
<accession>A0A9W8ZX88</accession>
<dbReference type="InterPro" id="IPR023214">
    <property type="entry name" value="HAD_sf"/>
</dbReference>
<comment type="caution">
    <text evidence="2">The sequence shown here is derived from an EMBL/GenBank/DDBJ whole genome shotgun (WGS) entry which is preliminary data.</text>
</comment>
<dbReference type="AlphaFoldDB" id="A0A9W8ZX88"/>